<feature type="chain" id="PRO_5046126690" evidence="4">
    <location>
        <begin position="31"/>
        <end position="382"/>
    </location>
</feature>
<dbReference type="InterPro" id="IPR058625">
    <property type="entry name" value="MdtA-like_BSH"/>
</dbReference>
<feature type="domain" description="Multidrug resistance protein MdtA-like C-terminal permuted SH3" evidence="7">
    <location>
        <begin position="295"/>
        <end position="355"/>
    </location>
</feature>
<dbReference type="Gene3D" id="2.40.50.100">
    <property type="match status" value="1"/>
</dbReference>
<feature type="domain" description="Multidrug resistance protein MdtA-like barrel-sandwich hybrid" evidence="5">
    <location>
        <begin position="72"/>
        <end position="197"/>
    </location>
</feature>
<dbReference type="RefSeq" id="WP_251739417.1">
    <property type="nucleotide sequence ID" value="NZ_JBHUOJ010000004.1"/>
</dbReference>
<evidence type="ECO:0000256" key="3">
    <source>
        <dbReference type="SAM" id="Coils"/>
    </source>
</evidence>
<name>A0ABW5X464_9FLAO</name>
<keyword evidence="3" id="KW-0175">Coiled coil</keyword>
<dbReference type="Proteomes" id="UP001597438">
    <property type="component" value="Unassembled WGS sequence"/>
</dbReference>
<dbReference type="Gene3D" id="2.40.420.20">
    <property type="match status" value="1"/>
</dbReference>
<dbReference type="InterPro" id="IPR006143">
    <property type="entry name" value="RND_pump_MFP"/>
</dbReference>
<feature type="signal peptide" evidence="4">
    <location>
        <begin position="1"/>
        <end position="30"/>
    </location>
</feature>
<dbReference type="Pfam" id="PF25917">
    <property type="entry name" value="BSH_RND"/>
    <property type="match status" value="1"/>
</dbReference>
<dbReference type="Pfam" id="PF25967">
    <property type="entry name" value="RND-MFP_C"/>
    <property type="match status" value="1"/>
</dbReference>
<dbReference type="InterPro" id="IPR058627">
    <property type="entry name" value="MdtA-like_C"/>
</dbReference>
<protein>
    <submittedName>
        <fullName evidence="8">Efflux RND transporter periplasmic adaptor subunit</fullName>
    </submittedName>
</protein>
<dbReference type="EMBL" id="JBHUOJ010000004">
    <property type="protein sequence ID" value="MFD2832153.1"/>
    <property type="molecule type" value="Genomic_DNA"/>
</dbReference>
<dbReference type="PANTHER" id="PTHR30158:SF23">
    <property type="entry name" value="MULTIDRUG RESISTANCE PROTEIN MEXA"/>
    <property type="match status" value="1"/>
</dbReference>
<evidence type="ECO:0000313" key="9">
    <source>
        <dbReference type="Proteomes" id="UP001597438"/>
    </source>
</evidence>
<dbReference type="InterPro" id="IPR058626">
    <property type="entry name" value="MdtA-like_b-barrel"/>
</dbReference>
<comment type="similarity">
    <text evidence="2">Belongs to the membrane fusion protein (MFP) (TC 8.A.1) family.</text>
</comment>
<dbReference type="Pfam" id="PF25944">
    <property type="entry name" value="Beta-barrel_RND"/>
    <property type="match status" value="1"/>
</dbReference>
<accession>A0ABW5X464</accession>
<evidence type="ECO:0000256" key="1">
    <source>
        <dbReference type="ARBA" id="ARBA00004196"/>
    </source>
</evidence>
<evidence type="ECO:0000259" key="5">
    <source>
        <dbReference type="Pfam" id="PF25917"/>
    </source>
</evidence>
<feature type="coiled-coil region" evidence="3">
    <location>
        <begin position="103"/>
        <end position="161"/>
    </location>
</feature>
<evidence type="ECO:0000313" key="8">
    <source>
        <dbReference type="EMBL" id="MFD2832153.1"/>
    </source>
</evidence>
<evidence type="ECO:0000256" key="2">
    <source>
        <dbReference type="ARBA" id="ARBA00009477"/>
    </source>
</evidence>
<proteinExistence type="inferred from homology"/>
<dbReference type="NCBIfam" id="TIGR01730">
    <property type="entry name" value="RND_mfp"/>
    <property type="match status" value="1"/>
</dbReference>
<evidence type="ECO:0000259" key="7">
    <source>
        <dbReference type="Pfam" id="PF25967"/>
    </source>
</evidence>
<evidence type="ECO:0000256" key="4">
    <source>
        <dbReference type="SAM" id="SignalP"/>
    </source>
</evidence>
<reference evidence="9" key="1">
    <citation type="journal article" date="2019" name="Int. J. Syst. Evol. Microbiol.">
        <title>The Global Catalogue of Microorganisms (GCM) 10K type strain sequencing project: providing services to taxonomists for standard genome sequencing and annotation.</title>
        <authorList>
            <consortium name="The Broad Institute Genomics Platform"/>
            <consortium name="The Broad Institute Genome Sequencing Center for Infectious Disease"/>
            <person name="Wu L."/>
            <person name="Ma J."/>
        </authorList>
    </citation>
    <scope>NUCLEOTIDE SEQUENCE [LARGE SCALE GENOMIC DNA]</scope>
    <source>
        <strain evidence="9">KCTC 52925</strain>
    </source>
</reference>
<comment type="caution">
    <text evidence="8">The sequence shown here is derived from an EMBL/GenBank/DDBJ whole genome shotgun (WGS) entry which is preliminary data.</text>
</comment>
<dbReference type="Gene3D" id="1.10.287.470">
    <property type="entry name" value="Helix hairpin bin"/>
    <property type="match status" value="1"/>
</dbReference>
<dbReference type="SUPFAM" id="SSF111369">
    <property type="entry name" value="HlyD-like secretion proteins"/>
    <property type="match status" value="1"/>
</dbReference>
<dbReference type="PANTHER" id="PTHR30158">
    <property type="entry name" value="ACRA/E-RELATED COMPONENT OF DRUG EFFLUX TRANSPORTER"/>
    <property type="match status" value="1"/>
</dbReference>
<gene>
    <name evidence="8" type="ORF">ACFSYS_02570</name>
</gene>
<dbReference type="Gene3D" id="2.40.30.170">
    <property type="match status" value="1"/>
</dbReference>
<feature type="domain" description="Multidrug resistance protein MdtA-like beta-barrel" evidence="6">
    <location>
        <begin position="225"/>
        <end position="282"/>
    </location>
</feature>
<sequence>MKKNKSVMKRNKWVIYIFFVGAVASLTSCGDENAQAANKLQVLPFPVIEVPSKTLTAYTTYPAKIEGIVNSEVRAKVSGYITDVLVDEGEKVKKGQILFKLETNSLDQEANAANANVNAAQVEVDKLKPLVEKNIISNVQLETAKAKLQQAQSQYNTIRANIGYGNITSPVDGYVGSIRLREGALVSPTSQEPLTTVSDISKVYAYFSMNETDYLDFMQANSGTDIQQKIDSLPSVKLILANGSMYPQEGKIQTINSQINEGTGAISFRAQFDNPSRLLTNGNSGSIQIPKVYSNAIVVPQQSTFEQQGNILVYKLGTNDSVTAITIKVKAAVGNLYVVENGVENGDSIVASGVSKIRGKTKIKPQPIAFDSVAKPIDTVFQ</sequence>
<organism evidence="8 9">
    <name type="scientific">Christiangramia antarctica</name>
    <dbReference type="NCBI Taxonomy" id="2058158"/>
    <lineage>
        <taxon>Bacteria</taxon>
        <taxon>Pseudomonadati</taxon>
        <taxon>Bacteroidota</taxon>
        <taxon>Flavobacteriia</taxon>
        <taxon>Flavobacteriales</taxon>
        <taxon>Flavobacteriaceae</taxon>
        <taxon>Christiangramia</taxon>
    </lineage>
</organism>
<dbReference type="PROSITE" id="PS51257">
    <property type="entry name" value="PROKAR_LIPOPROTEIN"/>
    <property type="match status" value="1"/>
</dbReference>
<keyword evidence="9" id="KW-1185">Reference proteome</keyword>
<keyword evidence="4" id="KW-0732">Signal</keyword>
<comment type="subcellular location">
    <subcellularLocation>
        <location evidence="1">Cell envelope</location>
    </subcellularLocation>
</comment>
<evidence type="ECO:0000259" key="6">
    <source>
        <dbReference type="Pfam" id="PF25944"/>
    </source>
</evidence>